<organism evidence="1 2">
    <name type="scientific">Yersinia frederiksenii</name>
    <dbReference type="NCBI Taxonomy" id="29484"/>
    <lineage>
        <taxon>Bacteria</taxon>
        <taxon>Pseudomonadati</taxon>
        <taxon>Pseudomonadota</taxon>
        <taxon>Gammaproteobacteria</taxon>
        <taxon>Enterobacterales</taxon>
        <taxon>Yersiniaceae</taxon>
        <taxon>Yersinia</taxon>
    </lineage>
</organism>
<name>A0A380PVD5_YERFR</name>
<dbReference type="RefSeq" id="WP_004706864.1">
    <property type="nucleotide sequence ID" value="NZ_CABHXP010000198.1"/>
</dbReference>
<gene>
    <name evidence="1" type="ORF">NCTC11470_01985</name>
</gene>
<accession>A0A380PVD5</accession>
<proteinExistence type="predicted"/>
<dbReference type="EMBL" id="UHJA01000001">
    <property type="protein sequence ID" value="SUP76927.1"/>
    <property type="molecule type" value="Genomic_DNA"/>
</dbReference>
<reference evidence="1 2" key="1">
    <citation type="submission" date="2018-06" db="EMBL/GenBank/DDBJ databases">
        <authorList>
            <consortium name="Pathogen Informatics"/>
            <person name="Doyle S."/>
        </authorList>
    </citation>
    <scope>NUCLEOTIDE SEQUENCE [LARGE SCALE GENOMIC DNA]</scope>
    <source>
        <strain evidence="1 2">NCTC11470</strain>
    </source>
</reference>
<sequence length="53" mass="5947">MVIAAGYLSRVETLTDVEVCGMTDPLHFTTDDNKSWMNGTHGRAHLRTRIRGD</sequence>
<dbReference type="GeneID" id="57907706"/>
<dbReference type="Proteomes" id="UP000254835">
    <property type="component" value="Unassembled WGS sequence"/>
</dbReference>
<evidence type="ECO:0000313" key="2">
    <source>
        <dbReference type="Proteomes" id="UP000254835"/>
    </source>
</evidence>
<dbReference type="AlphaFoldDB" id="A0A380PVD5"/>
<protein>
    <submittedName>
        <fullName evidence="1">Uncharacterized protein</fullName>
    </submittedName>
</protein>
<evidence type="ECO:0000313" key="1">
    <source>
        <dbReference type="EMBL" id="SUP76927.1"/>
    </source>
</evidence>